<sequence length="1262" mass="143350">MFSNLQDKISKDRNKKRSSDSRSVRSTIAAGSMMESTESLTSLNSAATNRKSDRIKYLEGKLDELKNLVRQKNASIESSAKEIDRLKTQLLQANEVSENAPSVVRFNHDIEETEDRSDLNSMLSKAEANLAAVNRLSEEVIAQKEELHRKTNMELESVKLNLLGAEEEIHTLRSQLADKLTENENLSRQLAHVSNEVEVKNMALEEAKDICSKMRSDQLAKDDALKLLESEKAVAEKRFNELSEELEKIKSTLTVQERTASESSGALKAAQLETENAFSKARCIEERAAEREADLQDRIRVLEERIVLLTEPDPALSEQIGQATLSTSSSIPSEESPEAVATRCATLLVEIAHKEADCFLLLNYQSAHLPLSLQRKLLETYLAEARKSLEDEKSTWNEKINIYESQITHLNKKISEDASEFAAERAQWESERQKLETELSESREKSIQAEAASLAAESKITEIERTLDEERRDWELTRASLEAKVSSLQENAKLESHNHAVALQSSQDLHSQISSLEKEVEAGSLAMEQLKLEKEELTKVLKSRIFALEQEASDKSQQIDKLTRGAEDRQTQLQARISVLEKELEDGFKTVGGLKEKELQSQIQALENEIERSSKLAANLEQEKAELKEGFQSMILTLESQLEVSTKEVEVLKAEQSELQQELQSRLANSEKLMEAKLQQTDEIGSQNEELKKDLQSRLQDLEQEVDVRAKQVVSLEKEKAEIMESLQSMISTLEVEVENRTKEVETLRQERSEIRQELEFRIADSEKNAEIGLQQIAALKRENEELKKELHSQVQFLEQERETGANQASTLKQEKEEIKEELQSMVAALELELENRAKEVEILRQSKSELQQELQLRITESEKKVKAELQQSNVLQRKNEELKEELQSKISELEKELENKSKMSELLKQEKMEMVTELQLHITNLEKELKAATAVTDALNAEREAQQQELQTRIVALEKTAESSSKSVDVLTKEKDKIQQELQQRIVTLEKDVEKRVKSVSKLKQEKEDLLVQIEAKTVEIGQLKEANSQQQSSTQQINDTVAKLEDQLSSLRNTNEDLRAEKENLEQAHQAHSSNMREKLASTEEELKSIQDKFAESQRSAQSVELECQSLRDVQTTLQSKIVEMEKDFAVRIAEMASNQKQELMDEVGSLKATIDELNEVISDRNKVNQQIKSLLFSSILSGSQLARLCPIELNSCSKVDWSVEMSTIRLQKQKLLELKKALGQGLRQGQGLYVAGSNLSLTEDDSHNQQQQQHRNSSL</sequence>
<feature type="coiled-coil region" evidence="1">
    <location>
        <begin position="386"/>
        <end position="533"/>
    </location>
</feature>
<feature type="coiled-coil region" evidence="1">
    <location>
        <begin position="1136"/>
        <end position="1163"/>
    </location>
</feature>
<dbReference type="Proteomes" id="UP000278807">
    <property type="component" value="Unassembled WGS sequence"/>
</dbReference>
<dbReference type="WBParaSite" id="HNAJ_0000933601-mRNA-1">
    <property type="protein sequence ID" value="HNAJ_0000933601-mRNA-1"/>
    <property type="gene ID" value="HNAJ_0000933601"/>
</dbReference>
<feature type="region of interest" description="Disordered" evidence="2">
    <location>
        <begin position="1067"/>
        <end position="1087"/>
    </location>
</feature>
<evidence type="ECO:0000256" key="2">
    <source>
        <dbReference type="SAM" id="MobiDB-lite"/>
    </source>
</evidence>
<protein>
    <submittedName>
        <fullName evidence="5">GRIP domain-containing protein</fullName>
    </submittedName>
</protein>
<keyword evidence="4" id="KW-1185">Reference proteome</keyword>
<feature type="compositionally biased region" description="Basic and acidic residues" evidence="2">
    <location>
        <begin position="1077"/>
        <end position="1087"/>
    </location>
</feature>
<keyword evidence="1" id="KW-0175">Coiled coil</keyword>
<evidence type="ECO:0000256" key="1">
    <source>
        <dbReference type="SAM" id="Coils"/>
    </source>
</evidence>
<reference evidence="3 4" key="2">
    <citation type="submission" date="2018-11" db="EMBL/GenBank/DDBJ databases">
        <authorList>
            <consortium name="Pathogen Informatics"/>
        </authorList>
    </citation>
    <scope>NUCLEOTIDE SEQUENCE [LARGE SCALE GENOMIC DNA]</scope>
</reference>
<feature type="coiled-coil region" evidence="1">
    <location>
        <begin position="563"/>
        <end position="961"/>
    </location>
</feature>
<reference evidence="5" key="1">
    <citation type="submission" date="2016-04" db="UniProtKB">
        <authorList>
            <consortium name="WormBaseParasite"/>
        </authorList>
    </citation>
    <scope>IDENTIFICATION</scope>
</reference>
<feature type="coiled-coil region" evidence="1">
    <location>
        <begin position="225"/>
        <end position="259"/>
    </location>
</feature>
<dbReference type="OrthoDB" id="5848685at2759"/>
<dbReference type="EMBL" id="UZAE01012575">
    <property type="protein sequence ID" value="VDO05764.1"/>
    <property type="molecule type" value="Genomic_DNA"/>
</dbReference>
<evidence type="ECO:0000313" key="3">
    <source>
        <dbReference type="EMBL" id="VDO05764.1"/>
    </source>
</evidence>
<proteinExistence type="predicted"/>
<gene>
    <name evidence="3" type="ORF">HNAJ_LOCUS9331</name>
</gene>
<feature type="region of interest" description="Disordered" evidence="2">
    <location>
        <begin position="1"/>
        <end position="45"/>
    </location>
</feature>
<feature type="compositionally biased region" description="Basic and acidic residues" evidence="2">
    <location>
        <begin position="8"/>
        <end position="23"/>
    </location>
</feature>
<evidence type="ECO:0000313" key="4">
    <source>
        <dbReference type="Proteomes" id="UP000278807"/>
    </source>
</evidence>
<feature type="coiled-coil region" evidence="1">
    <location>
        <begin position="55"/>
        <end position="196"/>
    </location>
</feature>
<feature type="compositionally biased region" description="Polar residues" evidence="2">
    <location>
        <begin position="34"/>
        <end position="45"/>
    </location>
</feature>
<dbReference type="AlphaFoldDB" id="A0A158QIG8"/>
<accession>A0A158QIG8</accession>
<name>A0A158QIG8_RODNA</name>
<organism evidence="5">
    <name type="scientific">Rodentolepis nana</name>
    <name type="common">Dwarf tapeworm</name>
    <name type="synonym">Hymenolepis nana</name>
    <dbReference type="NCBI Taxonomy" id="102285"/>
    <lineage>
        <taxon>Eukaryota</taxon>
        <taxon>Metazoa</taxon>
        <taxon>Spiralia</taxon>
        <taxon>Lophotrochozoa</taxon>
        <taxon>Platyhelminthes</taxon>
        <taxon>Cestoda</taxon>
        <taxon>Eucestoda</taxon>
        <taxon>Cyclophyllidea</taxon>
        <taxon>Hymenolepididae</taxon>
        <taxon>Rodentolepis</taxon>
    </lineage>
</organism>
<evidence type="ECO:0000313" key="5">
    <source>
        <dbReference type="WBParaSite" id="HNAJ_0000933601-mRNA-1"/>
    </source>
</evidence>
<dbReference type="STRING" id="102285.A0A158QIG8"/>